<keyword evidence="1" id="KW-0732">Signal</keyword>
<dbReference type="SMART" id="SM00408">
    <property type="entry name" value="IGc2"/>
    <property type="match status" value="1"/>
</dbReference>
<evidence type="ECO:0000313" key="3">
    <source>
        <dbReference type="EMBL" id="KAG7524188.1"/>
    </source>
</evidence>
<organism evidence="3 4">
    <name type="scientific">Solea senegalensis</name>
    <name type="common">Senegalese sole</name>
    <dbReference type="NCBI Taxonomy" id="28829"/>
    <lineage>
        <taxon>Eukaryota</taxon>
        <taxon>Metazoa</taxon>
        <taxon>Chordata</taxon>
        <taxon>Craniata</taxon>
        <taxon>Vertebrata</taxon>
        <taxon>Euteleostomi</taxon>
        <taxon>Actinopterygii</taxon>
        <taxon>Neopterygii</taxon>
        <taxon>Teleostei</taxon>
        <taxon>Neoteleostei</taxon>
        <taxon>Acanthomorphata</taxon>
        <taxon>Carangaria</taxon>
        <taxon>Pleuronectiformes</taxon>
        <taxon>Pleuronectoidei</taxon>
        <taxon>Soleidae</taxon>
        <taxon>Solea</taxon>
    </lineage>
</organism>
<dbReference type="Proteomes" id="UP000693946">
    <property type="component" value="Linkage Group LG1"/>
</dbReference>
<evidence type="ECO:0000256" key="1">
    <source>
        <dbReference type="SAM" id="SignalP"/>
    </source>
</evidence>
<dbReference type="Pfam" id="PF13927">
    <property type="entry name" value="Ig_3"/>
    <property type="match status" value="1"/>
</dbReference>
<feature type="domain" description="Ig-like" evidence="2">
    <location>
        <begin position="171"/>
        <end position="256"/>
    </location>
</feature>
<evidence type="ECO:0000313" key="4">
    <source>
        <dbReference type="Proteomes" id="UP000693946"/>
    </source>
</evidence>
<protein>
    <submittedName>
        <fullName evidence="3">Brother of CDO</fullName>
    </submittedName>
</protein>
<accession>A0AAV6T452</accession>
<comment type="caution">
    <text evidence="3">The sequence shown here is derived from an EMBL/GenBank/DDBJ whole genome shotgun (WGS) entry which is preliminary data.</text>
</comment>
<feature type="signal peptide" evidence="1">
    <location>
        <begin position="1"/>
        <end position="24"/>
    </location>
</feature>
<dbReference type="AlphaFoldDB" id="A0AAV6T452"/>
<name>A0AAV6T452_SOLSE</name>
<dbReference type="SMART" id="SM00409">
    <property type="entry name" value="IG"/>
    <property type="match status" value="1"/>
</dbReference>
<dbReference type="InterPro" id="IPR007110">
    <property type="entry name" value="Ig-like_dom"/>
</dbReference>
<dbReference type="PROSITE" id="PS50835">
    <property type="entry name" value="IG_LIKE"/>
    <property type="match status" value="1"/>
</dbReference>
<feature type="chain" id="PRO_5043675350" evidence="1">
    <location>
        <begin position="25"/>
        <end position="260"/>
    </location>
</feature>
<proteinExistence type="predicted"/>
<dbReference type="InterPro" id="IPR003599">
    <property type="entry name" value="Ig_sub"/>
</dbReference>
<dbReference type="EMBL" id="JAGKHQ010000001">
    <property type="protein sequence ID" value="KAG7524188.1"/>
    <property type="molecule type" value="Genomic_DNA"/>
</dbReference>
<sequence>MSTTISPSALLLFLLSSLAPSQRAFRHQTFNSSFYSLPPSLLPFLSPFRLLQRERGTEGQVSALRGGARCCKGEREQCCGPPASSLERFPESAQINECKLVCVYECEREGGRKNASLYHKLADLGGRVWKMSGKRDWTPWMKKRRAPVLCALGAVLLCCLQSGASISDEVPAFTEEPASVVQKLGGSVNLRCSARPSSANISWHHNGQELLDGELGVVLGPGGLFIPTLSNVTLGRYQCVVSTSAGALASVPANVTAASE</sequence>
<dbReference type="InterPro" id="IPR003598">
    <property type="entry name" value="Ig_sub2"/>
</dbReference>
<gene>
    <name evidence="3" type="ORF">JOB18_008610</name>
</gene>
<reference evidence="3 4" key="1">
    <citation type="journal article" date="2021" name="Sci. Rep.">
        <title>Chromosome anchoring in Senegalese sole (Solea senegalensis) reveals sex-associated markers and genome rearrangements in flatfish.</title>
        <authorList>
            <person name="Guerrero-Cozar I."/>
            <person name="Gomez-Garrido J."/>
            <person name="Berbel C."/>
            <person name="Martinez-Blanch J.F."/>
            <person name="Alioto T."/>
            <person name="Claros M.G."/>
            <person name="Gagnaire P.A."/>
            <person name="Manchado M."/>
        </authorList>
    </citation>
    <scope>NUCLEOTIDE SEQUENCE [LARGE SCALE GENOMIC DNA]</scope>
    <source>
        <strain evidence="3">Sse05_10M</strain>
    </source>
</reference>
<keyword evidence="4" id="KW-1185">Reference proteome</keyword>
<evidence type="ECO:0000259" key="2">
    <source>
        <dbReference type="PROSITE" id="PS50835"/>
    </source>
</evidence>